<organism evidence="4">
    <name type="scientific">Cupriavidus oxalaticus</name>
    <dbReference type="NCBI Taxonomy" id="96344"/>
    <lineage>
        <taxon>Bacteria</taxon>
        <taxon>Pseudomonadati</taxon>
        <taxon>Pseudomonadota</taxon>
        <taxon>Betaproteobacteria</taxon>
        <taxon>Burkholderiales</taxon>
        <taxon>Burkholderiaceae</taxon>
        <taxon>Cupriavidus</taxon>
    </lineage>
</organism>
<dbReference type="PANTHER" id="PTHR39431:SF1">
    <property type="entry name" value="FRPA_C-RELATED PROTEIN"/>
    <property type="match status" value="1"/>
</dbReference>
<dbReference type="Proteomes" id="UP000623307">
    <property type="component" value="Chromosome 2"/>
</dbReference>
<dbReference type="Proteomes" id="UP000256862">
    <property type="component" value="Chromosome CO2235"/>
</dbReference>
<feature type="compositionally biased region" description="Low complexity" evidence="1">
    <location>
        <begin position="383"/>
        <end position="400"/>
    </location>
</feature>
<dbReference type="NCBIfam" id="NF012211">
    <property type="entry name" value="tand_rpt_95"/>
    <property type="match status" value="7"/>
</dbReference>
<dbReference type="InterPro" id="IPR041690">
    <property type="entry name" value="Cadherin_5"/>
</dbReference>
<dbReference type="Gene3D" id="1.10.238.10">
    <property type="entry name" value="EF-hand"/>
    <property type="match status" value="1"/>
</dbReference>
<proteinExistence type="predicted"/>
<reference evidence="4" key="1">
    <citation type="submission" date="2018-01" db="EMBL/GenBank/DDBJ databases">
        <authorList>
            <person name="Clerissi C."/>
        </authorList>
    </citation>
    <scope>NUCLEOTIDE SEQUENCE</scope>
    <source>
        <strain evidence="4">Cupriavidus oxalaticus LMG 2235</strain>
    </source>
</reference>
<feature type="region of interest" description="Disordered" evidence="1">
    <location>
        <begin position="1046"/>
        <end position="1101"/>
    </location>
</feature>
<dbReference type="Pfam" id="PF13202">
    <property type="entry name" value="EF-hand_5"/>
    <property type="match status" value="1"/>
</dbReference>
<dbReference type="EMBL" id="OGUS01000109">
    <property type="protein sequence ID" value="SPC10803.1"/>
    <property type="molecule type" value="Genomic_DNA"/>
</dbReference>
<dbReference type="InterPro" id="IPR002048">
    <property type="entry name" value="EF_hand_dom"/>
</dbReference>
<evidence type="ECO:0000259" key="2">
    <source>
        <dbReference type="PROSITE" id="PS50042"/>
    </source>
</evidence>
<dbReference type="Pfam" id="PF17892">
    <property type="entry name" value="Cadherin_5"/>
    <property type="match status" value="7"/>
</dbReference>
<dbReference type="PROSITE" id="PS00018">
    <property type="entry name" value="EF_HAND_1"/>
    <property type="match status" value="1"/>
</dbReference>
<dbReference type="InterPro" id="IPR000595">
    <property type="entry name" value="cNMP-bd_dom"/>
</dbReference>
<dbReference type="PANTHER" id="PTHR39431">
    <property type="entry name" value="FRPA/C-RELATED PROTEIN"/>
    <property type="match status" value="1"/>
</dbReference>
<dbReference type="InterPro" id="IPR018247">
    <property type="entry name" value="EF_Hand_1_Ca_BS"/>
</dbReference>
<feature type="compositionally biased region" description="Polar residues" evidence="1">
    <location>
        <begin position="1218"/>
        <end position="1236"/>
    </location>
</feature>
<keyword evidence="5" id="KW-1185">Reference proteome</keyword>
<feature type="compositionally biased region" description="Polar residues" evidence="1">
    <location>
        <begin position="1069"/>
        <end position="1082"/>
    </location>
</feature>
<dbReference type="EMBL" id="CP069812">
    <property type="protein sequence ID" value="QRQ94245.1"/>
    <property type="molecule type" value="Genomic_DNA"/>
</dbReference>
<feature type="domain" description="Cyclic nucleotide-binding" evidence="2">
    <location>
        <begin position="1602"/>
        <end position="1650"/>
    </location>
</feature>
<protein>
    <submittedName>
        <fullName evidence="4">RTX toxin exported protein</fullName>
    </submittedName>
    <submittedName>
        <fullName evidence="3">Tandem-95 repeat protein</fullName>
    </submittedName>
</protein>
<gene>
    <name evidence="4" type="primary">rtxA</name>
    <name evidence="4" type="ORF">CO2235_10188</name>
    <name evidence="3" type="ORF">JTE92_29965</name>
</gene>
<dbReference type="SUPFAM" id="SSF69318">
    <property type="entry name" value="Integrin alpha N-terminal domain"/>
    <property type="match status" value="1"/>
</dbReference>
<dbReference type="Gene3D" id="2.60.40.3440">
    <property type="match status" value="5"/>
</dbReference>
<dbReference type="PROSITE" id="PS50042">
    <property type="entry name" value="CNMP_BINDING_3"/>
    <property type="match status" value="1"/>
</dbReference>
<feature type="region of interest" description="Disordered" evidence="1">
    <location>
        <begin position="1218"/>
        <end position="1253"/>
    </location>
</feature>
<feature type="region of interest" description="Disordered" evidence="1">
    <location>
        <begin position="370"/>
        <end position="400"/>
    </location>
</feature>
<evidence type="ECO:0000256" key="1">
    <source>
        <dbReference type="SAM" id="MobiDB-lite"/>
    </source>
</evidence>
<dbReference type="GO" id="GO:0005509">
    <property type="term" value="F:calcium ion binding"/>
    <property type="evidence" value="ECO:0007669"/>
    <property type="project" value="InterPro"/>
</dbReference>
<evidence type="ECO:0000313" key="5">
    <source>
        <dbReference type="Proteomes" id="UP000623307"/>
    </source>
</evidence>
<evidence type="ECO:0000313" key="3">
    <source>
        <dbReference type="EMBL" id="QRQ94245.1"/>
    </source>
</evidence>
<dbReference type="RefSeq" id="WP_084254674.1">
    <property type="nucleotide sequence ID" value="NZ_CP069810.1"/>
</dbReference>
<reference evidence="3 5" key="2">
    <citation type="submission" date="2021-02" db="EMBL/GenBank/DDBJ databases">
        <title>Complete Genome Sequence of Cupriavidus oxalaticus Strain Ox1, a Soil Oxalate-Degrading Species.</title>
        <authorList>
            <person name="Palmieri F."/>
            <person name="Udriet P."/>
            <person name="Deuasquier M."/>
            <person name="Beaudoing E."/>
            <person name="Johnson S.L."/>
            <person name="Davenport K.W."/>
            <person name="Chain P.S."/>
            <person name="Bindschedler S."/>
            <person name="Junier P."/>
        </authorList>
    </citation>
    <scope>NUCLEOTIDE SEQUENCE [LARGE SCALE GENOMIC DNA]</scope>
    <source>
        <strain evidence="3 5">Ox1</strain>
    </source>
</reference>
<dbReference type="GeneID" id="303493816"/>
<name>A0A375FR59_9BURK</name>
<dbReference type="InterPro" id="IPR028994">
    <property type="entry name" value="Integrin_alpha_N"/>
</dbReference>
<accession>A0A375FR59</accession>
<dbReference type="Gene3D" id="2.60.40.2810">
    <property type="match status" value="2"/>
</dbReference>
<sequence length="2456" mass="257778">MPKSISAQSLNEIRFQLNSGKLTPSQVYSQFEQYGYKYAGWAGGVADANTIAGASALTYMQNFAKELGKPLTGVQIERIKLDMAKGYLDALYQQTNEGSLPVTRDINSREVWNFHSKVFEDNGLRPGAWTLDTPFRVIEKMGGPAQVEQYWNMLRDTGGAYGDALSANIYTLGVMYGAASSPDPSIRAMAKDWLEKAPGVTSGKELQNLLDAVTQLDKVGFLDSIGVDAVNTLQQIRNEVEDQFKHIFDKLFSDATGANGVGNALAALGGDSIPLVDNGGTYSDAATPTEEAILAQRQAFAERTANWQSTIERLYGRDVSLYTLDDGTRVLVDGQQKVLATVSIEGGDVRLTGLHGEIVSVQADGQLAVAGPATDGLSSGEIPTTPETTPSVTPEPESPVTPTAVLGSVQSMLSLIQAIDAGNTVAIAAASAAMLANLDALRTDVHLLPNGVGTGLNALAAGLNLYNAIQDGDGLGIAASGLNLGSQAALIYANLLKDEGLALFQAGAAEAGSLLDLAGTMGQAASGLALVASIVSLVMAIEDGNGYQIASTTLGTAAAACATASYMGYTVYASYCPPLAFAAMAVAMIGAAFTDDDIPTLEGEATAVWNPDGSIHVLTTVDTEQGGDTPTKMLQGLIDSLQQSLAAQVDANGDPLYAIIPQRLPTIGYAYDPDSYLGNIAGDGGGAPGHLYLKWIDENGQEQTRYYDGAGSRGQEGQASLMQEFIAHAFKAVVPAWEAETVLAAMNEHGALTPPGTGSIDENRARVAQQLHNQDWQSPDDAAGMPEQDADGVHQHFTALTVDLKPELPAAANPGRIGKNVDLDGYIEQTDWVNANQGILSIDVNGDGRISQNEILTNDPDAAASHARNSLQWLDINHDGRLDASDPAFAALGIWLDVNRNGQTDKGEFASFLDRGIASLDFTSTPPVLRAADGSVMSVTEQHLTADVRGDAYQAAFVDTDGDGQLDAFAGVLHTKEGGETVLNAVVTHDYTGEAGHTHGGEAAQDASGEMRVEEGDTTIRTASDKQHEQVLAEDVIAVGDIRVSDGEGLTSGETTATDVDAGDGRLTSKGNASNSRPPQRTETVRPDDGRVTSAAPTNPADAYAAIRDEWIKSSESPLSGAGALVGVGIGMVAGVTGAEAAGSLEPDASLAVDTSGNNTVSRVSGITDATDASIASAAPPLFVAPPVESLPPSRRPASSGLDQVLTVDVAPSQIETVAPQQNPDGTGSGTATTTPLPERTVTGPNGEDVRLAPPDVMDEHVAGVEDTRYAFDAAVLLANDTTKNFITKPLRLVEVFGAEHGTVAIVVQPDGSQRVVYTPDRDYWGPTLFRYVVEDEYGLQSLGRVYLDIAPVNDAPVTAGENVAMDEDVGILLSSAQLLANDFDVDTPTVGDVLSILGVSDAQHGLVRLDADGNIRFLPDRDYFGPASFVYWVSDGNGGLTPATVNLEIRPVNDAPVVAGETIATDEDTVLLIDQATLLANETDVDNPHSDLTVFSVRNGQHGTVGLTPDGQIRFVPEQDFFGTATFFYTVYDGAGGYTEAMATVDLAPVNDAPIVTGETFSGNEDEAPTFTAASLLGNDRDVDDLQSSLTLVAIGNAQHGEVRLNADGSVSFIPEADYFGPASFEYTVSDPHGATTTARVDIDLAPVNDAPRLRDDVIDGTEDTALTIEAAALLANDADVDDPHEALTITRVNGATHGAVSLNPDGTIRFVPDQDFFGDASFTYEVSDAAGATSTATATIHVAPVNDAPIANDNVVDGRKGIAITMTAAALLADDFDIDNAHSDLRIVGVSDAEHGTVRLNADGSVTFLPEPGYGGYPGAQGHFTYTISDGAGGFATATTAVNLEKINTTPVAVDDGFSGYEDTPFIINTAQFLGNDADPDGDALSVTQVANAQHGTVEIQADGQVRFTPDPDFYGQASFQYLVSDPYGGQTWATAYLNVAAVNDAPVIEAIEYGRPIFGYYYGPAPQVGSEAPVDGGGPIWASYDADHNRDLHYFQPLYDEALAKSLAAQGQLLGANGSPYTPAQYLNGMLKPLALDQIDSFTQANSGGVDLAVYVLPTDDPQRQMGRIVAYDPDGDSAAIVISIAQGPQHGHAYANAYVDTFTPSYEGHTWLAGHLLPATDYWQYLSHRGDPYNGADNFTIRVQDPQGGYTDVVIDATHKGTNASGGFTPVVLDLNGNGTELLAADQSQVKADVNHDGKTEQIGWAAATDGVLGYDADGDGRISIEETRLTNFAPGAKTDVEALAAFDTNHDGKINQADAGWSRFKVVQDVDGNGEFTQAEHTSLDEAGIASIGLDRKGDAHLDHGNVVFGTIEITHTDGSKSEAADVMFAGKDVPLPSFALYLEEVHAGIVPAEPDDHSALAADQVAIAQVEEAHSAQASNESGWASRWPSDDEMNRWVAVFIQACNTALPREDMGQFGYVPPHEPTPAEIIASAAQAGLNDLAMGAGYQN</sequence>
<evidence type="ECO:0000313" key="4">
    <source>
        <dbReference type="EMBL" id="SPC10803.1"/>
    </source>
</evidence>
<dbReference type="OrthoDB" id="1676884at2"/>